<dbReference type="OrthoDB" id="7839213at2"/>
<dbReference type="EMBL" id="PVTD01000001">
    <property type="protein sequence ID" value="PRY26028.1"/>
    <property type="molecule type" value="Genomic_DNA"/>
</dbReference>
<protein>
    <submittedName>
        <fullName evidence="2">Uncharacterized protein</fullName>
    </submittedName>
</protein>
<organism evidence="2 3">
    <name type="scientific">Aliiruegeria haliotis</name>
    <dbReference type="NCBI Taxonomy" id="1280846"/>
    <lineage>
        <taxon>Bacteria</taxon>
        <taxon>Pseudomonadati</taxon>
        <taxon>Pseudomonadota</taxon>
        <taxon>Alphaproteobacteria</taxon>
        <taxon>Rhodobacterales</taxon>
        <taxon>Roseobacteraceae</taxon>
        <taxon>Aliiruegeria</taxon>
    </lineage>
</organism>
<name>A0A2T0RXY6_9RHOB</name>
<evidence type="ECO:0000256" key="1">
    <source>
        <dbReference type="SAM" id="SignalP"/>
    </source>
</evidence>
<evidence type="ECO:0000313" key="3">
    <source>
        <dbReference type="Proteomes" id="UP000239480"/>
    </source>
</evidence>
<gene>
    <name evidence="2" type="ORF">CLV78_101121</name>
</gene>
<dbReference type="RefSeq" id="WP_106202840.1">
    <property type="nucleotide sequence ID" value="NZ_PVTD01000001.1"/>
</dbReference>
<keyword evidence="1" id="KW-0732">Signal</keyword>
<sequence length="184" mass="19577">MGMIRHIAVLAALACTGLMAGGAAAQVQKLDCYERLYSAEHLAKHAAQSVRRLTVALVEEAGDHDWSRWMGLTVDFAAQGQGGRNVRPGVEYEQTLRCFTVEDPHGWPGWVKPGTVVCAVDGDGGAIGIISRDKDSLLLWTRGVVLGEPDPTSGAPVPILTDEGAGSVRFKLGRVPAGACTRTW</sequence>
<dbReference type="AlphaFoldDB" id="A0A2T0RXY6"/>
<feature type="signal peptide" evidence="1">
    <location>
        <begin position="1"/>
        <end position="25"/>
    </location>
</feature>
<accession>A0A2T0RXY6</accession>
<comment type="caution">
    <text evidence="2">The sequence shown here is derived from an EMBL/GenBank/DDBJ whole genome shotgun (WGS) entry which is preliminary data.</text>
</comment>
<proteinExistence type="predicted"/>
<dbReference type="Proteomes" id="UP000239480">
    <property type="component" value="Unassembled WGS sequence"/>
</dbReference>
<feature type="chain" id="PRO_5015493541" evidence="1">
    <location>
        <begin position="26"/>
        <end position="184"/>
    </location>
</feature>
<evidence type="ECO:0000313" key="2">
    <source>
        <dbReference type="EMBL" id="PRY26028.1"/>
    </source>
</evidence>
<keyword evidence="3" id="KW-1185">Reference proteome</keyword>
<reference evidence="2 3" key="1">
    <citation type="submission" date="2018-03" db="EMBL/GenBank/DDBJ databases">
        <title>Genomic Encyclopedia of Archaeal and Bacterial Type Strains, Phase II (KMG-II): from individual species to whole genera.</title>
        <authorList>
            <person name="Goeker M."/>
        </authorList>
    </citation>
    <scope>NUCLEOTIDE SEQUENCE [LARGE SCALE GENOMIC DNA]</scope>
    <source>
        <strain evidence="2 3">DSM 29328</strain>
    </source>
</reference>